<dbReference type="Gene3D" id="1.10.10.10">
    <property type="entry name" value="Winged helix-like DNA-binding domain superfamily/Winged helix DNA-binding domain"/>
    <property type="match status" value="1"/>
</dbReference>
<organism evidence="3 4">
    <name type="scientific">Stutzerimonas stutzeri</name>
    <name type="common">Pseudomonas stutzeri</name>
    <dbReference type="NCBI Taxonomy" id="316"/>
    <lineage>
        <taxon>Bacteria</taxon>
        <taxon>Pseudomonadati</taxon>
        <taxon>Pseudomonadota</taxon>
        <taxon>Gammaproteobacteria</taxon>
        <taxon>Pseudomonadales</taxon>
        <taxon>Pseudomonadaceae</taxon>
        <taxon>Stutzerimonas</taxon>
    </lineage>
</organism>
<dbReference type="PROSITE" id="PS50921">
    <property type="entry name" value="ANTAR"/>
    <property type="match status" value="1"/>
</dbReference>
<gene>
    <name evidence="3" type="ORF">CXK94_11645</name>
</gene>
<comment type="caution">
    <text evidence="3">The sequence shown here is derived from an EMBL/GenBank/DDBJ whole genome shotgun (WGS) entry which is preliminary data.</text>
</comment>
<evidence type="ECO:0000313" key="4">
    <source>
        <dbReference type="Proteomes" id="UP000236023"/>
    </source>
</evidence>
<evidence type="ECO:0000259" key="2">
    <source>
        <dbReference type="PROSITE" id="PS50921"/>
    </source>
</evidence>
<feature type="domain" description="ANTAR" evidence="2">
    <location>
        <begin position="355"/>
        <end position="416"/>
    </location>
</feature>
<dbReference type="InterPro" id="IPR036388">
    <property type="entry name" value="WH-like_DNA-bd_sf"/>
</dbReference>
<feature type="coiled-coil region" evidence="1">
    <location>
        <begin position="59"/>
        <end position="86"/>
    </location>
</feature>
<dbReference type="EMBL" id="POUT01000005">
    <property type="protein sequence ID" value="PNG09673.1"/>
    <property type="molecule type" value="Genomic_DNA"/>
</dbReference>
<protein>
    <submittedName>
        <fullName evidence="3">Transcription antitermination regulator</fullName>
    </submittedName>
</protein>
<dbReference type="Pfam" id="PF03861">
    <property type="entry name" value="ANTAR"/>
    <property type="match status" value="1"/>
</dbReference>
<dbReference type="Proteomes" id="UP000236023">
    <property type="component" value="Unassembled WGS sequence"/>
</dbReference>
<evidence type="ECO:0000313" key="3">
    <source>
        <dbReference type="EMBL" id="PNG09673.1"/>
    </source>
</evidence>
<dbReference type="SUPFAM" id="SSF52172">
    <property type="entry name" value="CheY-like"/>
    <property type="match status" value="1"/>
</dbReference>
<dbReference type="InterPro" id="IPR011006">
    <property type="entry name" value="CheY-like_superfamily"/>
</dbReference>
<feature type="coiled-coil region" evidence="1">
    <location>
        <begin position="348"/>
        <end position="385"/>
    </location>
</feature>
<keyword evidence="1" id="KW-0175">Coiled coil</keyword>
<name>A0A2N8T4M7_STUST</name>
<proteinExistence type="predicted"/>
<dbReference type="AlphaFoldDB" id="A0A2N8T4M7"/>
<dbReference type="GO" id="GO:0003723">
    <property type="term" value="F:RNA binding"/>
    <property type="evidence" value="ECO:0007669"/>
    <property type="project" value="InterPro"/>
</dbReference>
<evidence type="ECO:0000256" key="1">
    <source>
        <dbReference type="SAM" id="Coils"/>
    </source>
</evidence>
<dbReference type="Pfam" id="PF08376">
    <property type="entry name" value="NIT"/>
    <property type="match status" value="1"/>
</dbReference>
<reference evidence="3 4" key="1">
    <citation type="submission" date="2018-01" db="EMBL/GenBank/DDBJ databases">
        <title>Denitrification phenotypes of diverse strains of Pseudomonas stutzeri.</title>
        <authorList>
            <person name="Milligan D.A."/>
            <person name="Bergaust L."/>
            <person name="Bakken L.R."/>
            <person name="Frostegard A."/>
        </authorList>
    </citation>
    <scope>NUCLEOTIDE SEQUENCE [LARGE SCALE GENOMIC DNA]</scope>
    <source>
        <strain evidence="3 4">24a75</strain>
    </source>
</reference>
<dbReference type="SMART" id="SM01012">
    <property type="entry name" value="ANTAR"/>
    <property type="match status" value="1"/>
</dbReference>
<dbReference type="InterPro" id="IPR013587">
    <property type="entry name" value="Nitrate/nitrite_sensing"/>
</dbReference>
<sequence>MPGRKMPATLRFMLAARRSELLGLEDLARTCELVTRISQLVHALQKERGYSNIYLGGNAAHQRQQLDRLTLEAQALEREVRQDLERIDLEAVGSADRTRLFTRIAYALHSLDELPALRRRIREHAIGMQDATATLVRLIGGLLAVVFEAADTAADPDITRCLVALFNFMQGKELAGQERALGVAGFASGYFRDDMLERLEQLLEGQQRCFATFERFASPAAQALWLALRGSDIDAQACRLRDVARRTREDAGVDPQLGELWFELHTRRIDAMKEVETRLEQDLLQCCRQSIERIRSDLHSHRRLLDGIADMHAAAEQAKLFSVQASDLDAPPQDGMTAMVTRSILELLQTQTLRLQGLHEELQEARQALEERRLVERAKQQLMRQQGFTESEAYAWLRQAAMNQGLRLEEVAQRLLALDSAQPGSPAPRRPRSKH</sequence>
<dbReference type="RefSeq" id="WP_102894474.1">
    <property type="nucleotide sequence ID" value="NZ_JAMOHU010000005.1"/>
</dbReference>
<accession>A0A2N8T4M7</accession>
<dbReference type="InterPro" id="IPR005561">
    <property type="entry name" value="ANTAR"/>
</dbReference>